<gene>
    <name evidence="1" type="ORF">B2J93_8104</name>
</gene>
<dbReference type="OrthoDB" id="2506647at2759"/>
<dbReference type="InterPro" id="IPR008914">
    <property type="entry name" value="PEBP"/>
</dbReference>
<dbReference type="InParanoid" id="A0A218ZC81"/>
<dbReference type="STRING" id="503106.A0A218ZC81"/>
<dbReference type="PANTHER" id="PTHR11362:SF85">
    <property type="entry name" value="INHIBITOR (TFS1), PUTATIVE (AFU_ORTHOLOGUE AFUA_4G08120)-RELATED"/>
    <property type="match status" value="1"/>
</dbReference>
<dbReference type="Gene3D" id="3.90.280.10">
    <property type="entry name" value="PEBP-like"/>
    <property type="match status" value="1"/>
</dbReference>
<dbReference type="EMBL" id="MZNU01000076">
    <property type="protein sequence ID" value="OWP05362.1"/>
    <property type="molecule type" value="Genomic_DNA"/>
</dbReference>
<evidence type="ECO:0008006" key="3">
    <source>
        <dbReference type="Google" id="ProtNLM"/>
    </source>
</evidence>
<dbReference type="GO" id="GO:0030414">
    <property type="term" value="F:peptidase inhibitor activity"/>
    <property type="evidence" value="ECO:0007669"/>
    <property type="project" value="TreeGrafter"/>
</dbReference>
<dbReference type="GO" id="GO:0046578">
    <property type="term" value="P:regulation of Ras protein signal transduction"/>
    <property type="evidence" value="ECO:0007669"/>
    <property type="project" value="TreeGrafter"/>
</dbReference>
<proteinExistence type="predicted"/>
<comment type="caution">
    <text evidence="1">The sequence shown here is derived from an EMBL/GenBank/DDBJ whole genome shotgun (WGS) entry which is preliminary data.</text>
</comment>
<name>A0A218ZC81_9HELO</name>
<reference evidence="1 2" key="1">
    <citation type="submission" date="2017-04" db="EMBL/GenBank/DDBJ databases">
        <title>Draft genome sequence of Marssonina coronaria NL1: causal agent of apple blotch.</title>
        <authorList>
            <person name="Cheng Q."/>
        </authorList>
    </citation>
    <scope>NUCLEOTIDE SEQUENCE [LARGE SCALE GENOMIC DNA]</scope>
    <source>
        <strain evidence="1 2">NL1</strain>
    </source>
</reference>
<evidence type="ECO:0000313" key="2">
    <source>
        <dbReference type="Proteomes" id="UP000242519"/>
    </source>
</evidence>
<protein>
    <recommendedName>
        <fullName evidence="3">Phosphatidylethanolamine-binding protein</fullName>
    </recommendedName>
</protein>
<dbReference type="GO" id="GO:0030162">
    <property type="term" value="P:regulation of proteolysis"/>
    <property type="evidence" value="ECO:0007669"/>
    <property type="project" value="TreeGrafter"/>
</dbReference>
<dbReference type="InterPro" id="IPR035810">
    <property type="entry name" value="PEBP_euk"/>
</dbReference>
<dbReference type="Pfam" id="PF01161">
    <property type="entry name" value="PBP"/>
    <property type="match status" value="1"/>
</dbReference>
<dbReference type="SUPFAM" id="SSF49777">
    <property type="entry name" value="PEBP-like"/>
    <property type="match status" value="1"/>
</dbReference>
<dbReference type="InterPro" id="IPR036610">
    <property type="entry name" value="PEBP-like_sf"/>
</dbReference>
<dbReference type="PANTHER" id="PTHR11362">
    <property type="entry name" value="PHOSPHATIDYLETHANOLAMINE-BINDING PROTEIN"/>
    <property type="match status" value="1"/>
</dbReference>
<accession>A0A218ZC81</accession>
<sequence length="185" mass="20155">MSLGTYSEDVVASLTAANIAPGSTALIPQDFKPSIRLNLKYGDKDVSLGTVLRTSETKTAPRFSFDDGRAGGSYTLLLVDPDAPTPEEPRFAYWRHWIVTGLSGASGEDVPTLTEYLGPGPKDESASRHRYLFLLLREPEGFAVTRADVGGEMFVERRSFEAAQWVEKHGLVLVGVNWFSGVGDS</sequence>
<dbReference type="CDD" id="cd00866">
    <property type="entry name" value="PEBP_euk"/>
    <property type="match status" value="1"/>
</dbReference>
<dbReference type="AlphaFoldDB" id="A0A218ZC81"/>
<keyword evidence="2" id="KW-1185">Reference proteome</keyword>
<dbReference type="FunCoup" id="A0A218ZC81">
    <property type="interactions" value="1344"/>
</dbReference>
<organism evidence="1 2">
    <name type="scientific">Diplocarpon coronariae</name>
    <dbReference type="NCBI Taxonomy" id="2795749"/>
    <lineage>
        <taxon>Eukaryota</taxon>
        <taxon>Fungi</taxon>
        <taxon>Dikarya</taxon>
        <taxon>Ascomycota</taxon>
        <taxon>Pezizomycotina</taxon>
        <taxon>Leotiomycetes</taxon>
        <taxon>Helotiales</taxon>
        <taxon>Drepanopezizaceae</taxon>
        <taxon>Diplocarpon</taxon>
    </lineage>
</organism>
<evidence type="ECO:0000313" key="1">
    <source>
        <dbReference type="EMBL" id="OWP05362.1"/>
    </source>
</evidence>
<dbReference type="GO" id="GO:0005543">
    <property type="term" value="F:phospholipid binding"/>
    <property type="evidence" value="ECO:0007669"/>
    <property type="project" value="TreeGrafter"/>
</dbReference>
<dbReference type="Proteomes" id="UP000242519">
    <property type="component" value="Unassembled WGS sequence"/>
</dbReference>